<keyword evidence="3" id="KW-1185">Reference proteome</keyword>
<feature type="domain" description="Reverse transcriptase Ty1/copia-type" evidence="1">
    <location>
        <begin position="58"/>
        <end position="105"/>
    </location>
</feature>
<dbReference type="InterPro" id="IPR013103">
    <property type="entry name" value="RVT_2"/>
</dbReference>
<accession>A0AA88VVR4</accession>
<dbReference type="Proteomes" id="UP001188597">
    <property type="component" value="Unassembled WGS sequence"/>
</dbReference>
<dbReference type="PANTHER" id="PTHR11439">
    <property type="entry name" value="GAG-POL-RELATED RETROTRANSPOSON"/>
    <property type="match status" value="1"/>
</dbReference>
<dbReference type="AlphaFoldDB" id="A0AA88VVR4"/>
<sequence>MFGTSFNGSSLVSSQGGACYFVSFIDDYSRKYEERSKLDTKSRKCTFLGYETGVKALVDGSYIFLTLYVDDLLIAAKSKSEIAQLKALLSAEFKMKDLGAAKKILEDLDSRRSMTGYVITFCGGPICWRSVLQSTSSLSATEAEYMTVTEASKKALWLKGLVEELDFKQGGILLHCDSQSAIHLAKNQGMGMDIVTDVKDSVDVLVMRKNLELSMTYRDLLGATFPTPGEYGITAFLSRNGDAHQADCKVTPCFLFKHSMACRVL</sequence>
<name>A0AA88VVR4_9ASTE</name>
<evidence type="ECO:0000313" key="2">
    <source>
        <dbReference type="EMBL" id="KAK3016391.1"/>
    </source>
</evidence>
<dbReference type="Pfam" id="PF07727">
    <property type="entry name" value="RVT_2"/>
    <property type="match status" value="1"/>
</dbReference>
<dbReference type="PANTHER" id="PTHR11439:SF467">
    <property type="entry name" value="INTEGRASE CATALYTIC DOMAIN-CONTAINING PROTEIN"/>
    <property type="match status" value="1"/>
</dbReference>
<protein>
    <recommendedName>
        <fullName evidence="1">Reverse transcriptase Ty1/copia-type domain-containing protein</fullName>
    </recommendedName>
</protein>
<dbReference type="CDD" id="cd09272">
    <property type="entry name" value="RNase_HI_RT_Ty1"/>
    <property type="match status" value="1"/>
</dbReference>
<comment type="caution">
    <text evidence="2">The sequence shown here is derived from an EMBL/GenBank/DDBJ whole genome shotgun (WGS) entry which is preliminary data.</text>
</comment>
<proteinExistence type="predicted"/>
<reference evidence="2" key="1">
    <citation type="submission" date="2022-12" db="EMBL/GenBank/DDBJ databases">
        <title>Draft genome assemblies for two species of Escallonia (Escalloniales).</title>
        <authorList>
            <person name="Chanderbali A."/>
            <person name="Dervinis C."/>
            <person name="Anghel I."/>
            <person name="Soltis D."/>
            <person name="Soltis P."/>
            <person name="Zapata F."/>
        </authorList>
    </citation>
    <scope>NUCLEOTIDE SEQUENCE</scope>
    <source>
        <strain evidence="2">UCBG64.0493</strain>
        <tissue evidence="2">Leaf</tissue>
    </source>
</reference>
<dbReference type="EMBL" id="JAVXUP010001071">
    <property type="protein sequence ID" value="KAK3016391.1"/>
    <property type="molecule type" value="Genomic_DNA"/>
</dbReference>
<gene>
    <name evidence="2" type="ORF">RJ639_007369</name>
</gene>
<evidence type="ECO:0000259" key="1">
    <source>
        <dbReference type="Pfam" id="PF07727"/>
    </source>
</evidence>
<organism evidence="2 3">
    <name type="scientific">Escallonia herrerae</name>
    <dbReference type="NCBI Taxonomy" id="1293975"/>
    <lineage>
        <taxon>Eukaryota</taxon>
        <taxon>Viridiplantae</taxon>
        <taxon>Streptophyta</taxon>
        <taxon>Embryophyta</taxon>
        <taxon>Tracheophyta</taxon>
        <taxon>Spermatophyta</taxon>
        <taxon>Magnoliopsida</taxon>
        <taxon>eudicotyledons</taxon>
        <taxon>Gunneridae</taxon>
        <taxon>Pentapetalae</taxon>
        <taxon>asterids</taxon>
        <taxon>campanulids</taxon>
        <taxon>Escalloniales</taxon>
        <taxon>Escalloniaceae</taxon>
        <taxon>Escallonia</taxon>
    </lineage>
</organism>
<evidence type="ECO:0000313" key="3">
    <source>
        <dbReference type="Proteomes" id="UP001188597"/>
    </source>
</evidence>